<feature type="region of interest" description="Disordered" evidence="1">
    <location>
        <begin position="149"/>
        <end position="170"/>
    </location>
</feature>
<organism evidence="2 3">
    <name type="scientific">Pisum sativum</name>
    <name type="common">Garden pea</name>
    <name type="synonym">Lathyrus oleraceus</name>
    <dbReference type="NCBI Taxonomy" id="3888"/>
    <lineage>
        <taxon>Eukaryota</taxon>
        <taxon>Viridiplantae</taxon>
        <taxon>Streptophyta</taxon>
        <taxon>Embryophyta</taxon>
        <taxon>Tracheophyta</taxon>
        <taxon>Spermatophyta</taxon>
        <taxon>Magnoliopsida</taxon>
        <taxon>eudicotyledons</taxon>
        <taxon>Gunneridae</taxon>
        <taxon>Pentapetalae</taxon>
        <taxon>rosids</taxon>
        <taxon>fabids</taxon>
        <taxon>Fabales</taxon>
        <taxon>Fabaceae</taxon>
        <taxon>Papilionoideae</taxon>
        <taxon>50 kb inversion clade</taxon>
        <taxon>NPAAA clade</taxon>
        <taxon>Hologalegina</taxon>
        <taxon>IRL clade</taxon>
        <taxon>Fabeae</taxon>
        <taxon>Lathyrus</taxon>
    </lineage>
</organism>
<reference evidence="2 3" key="1">
    <citation type="journal article" date="2022" name="Nat. Genet.">
        <title>Improved pea reference genome and pan-genome highlight genomic features and evolutionary characteristics.</title>
        <authorList>
            <person name="Yang T."/>
            <person name="Liu R."/>
            <person name="Luo Y."/>
            <person name="Hu S."/>
            <person name="Wang D."/>
            <person name="Wang C."/>
            <person name="Pandey M.K."/>
            <person name="Ge S."/>
            <person name="Xu Q."/>
            <person name="Li N."/>
            <person name="Li G."/>
            <person name="Huang Y."/>
            <person name="Saxena R.K."/>
            <person name="Ji Y."/>
            <person name="Li M."/>
            <person name="Yan X."/>
            <person name="He Y."/>
            <person name="Liu Y."/>
            <person name="Wang X."/>
            <person name="Xiang C."/>
            <person name="Varshney R.K."/>
            <person name="Ding H."/>
            <person name="Gao S."/>
            <person name="Zong X."/>
        </authorList>
    </citation>
    <scope>NUCLEOTIDE SEQUENCE [LARGE SCALE GENOMIC DNA]</scope>
    <source>
        <strain evidence="2 3">cv. Zhongwan 6</strain>
    </source>
</reference>
<dbReference type="Gramene" id="Psat01G0118400-T1">
    <property type="protein sequence ID" value="KAI5442018.1"/>
    <property type="gene ID" value="KIW84_011184"/>
</dbReference>
<sequence length="279" mass="32822">MMKKAIKAWNHISCKGKEFFGKKDYVAYPPYADWIKERIRTILLPFPTENPLYPQDPDHPDFVPREYFNQTLLLSKKLKQEMEDLSMQVFSSRQEKMDLAHKLREKDELLGEYGLAVGGRVRKKTKVNRVKEDTSTVLKNKRWLLKRLRKKSSKSIKSMSHSKSPKPRWRREDRVEIQLKGSTINLEKYVGEIASLKAQLREKDDTPLQIQLPECNECEKLIDQCRYLDGIISRKYVVIQNLVQNHNLEGTKNMFEESKAWSLKYLKSGGALTYVDWKI</sequence>
<evidence type="ECO:0000313" key="2">
    <source>
        <dbReference type="EMBL" id="KAI5442018.1"/>
    </source>
</evidence>
<proteinExistence type="predicted"/>
<accession>A0A9D4YM15</accession>
<dbReference type="Proteomes" id="UP001058974">
    <property type="component" value="Chromosome 1"/>
</dbReference>
<gene>
    <name evidence="2" type="ORF">KIW84_011184</name>
</gene>
<evidence type="ECO:0000313" key="3">
    <source>
        <dbReference type="Proteomes" id="UP001058974"/>
    </source>
</evidence>
<protein>
    <submittedName>
        <fullName evidence="2">Uncharacterized protein</fullName>
    </submittedName>
</protein>
<dbReference type="AlphaFoldDB" id="A0A9D4YM15"/>
<keyword evidence="3" id="KW-1185">Reference proteome</keyword>
<name>A0A9D4YM15_PEA</name>
<evidence type="ECO:0000256" key="1">
    <source>
        <dbReference type="SAM" id="MobiDB-lite"/>
    </source>
</evidence>
<dbReference type="EMBL" id="JAMSHJ010000001">
    <property type="protein sequence ID" value="KAI5442018.1"/>
    <property type="molecule type" value="Genomic_DNA"/>
</dbReference>
<comment type="caution">
    <text evidence="2">The sequence shown here is derived from an EMBL/GenBank/DDBJ whole genome shotgun (WGS) entry which is preliminary data.</text>
</comment>